<gene>
    <name evidence="1" type="ORF">DXB72_12940</name>
</gene>
<dbReference type="AlphaFoldDB" id="A0A3E5AKH2"/>
<dbReference type="EMBL" id="QSUG01000015">
    <property type="protein sequence ID" value="RGN21249.1"/>
    <property type="molecule type" value="Genomic_DNA"/>
</dbReference>
<organism evidence="1 2">
    <name type="scientific">Agathobacter rectalis</name>
    <dbReference type="NCBI Taxonomy" id="39491"/>
    <lineage>
        <taxon>Bacteria</taxon>
        <taxon>Bacillati</taxon>
        <taxon>Bacillota</taxon>
        <taxon>Clostridia</taxon>
        <taxon>Lachnospirales</taxon>
        <taxon>Lachnospiraceae</taxon>
        <taxon>Agathobacter</taxon>
    </lineage>
</organism>
<comment type="caution">
    <text evidence="1">The sequence shown here is derived from an EMBL/GenBank/DDBJ whole genome shotgun (WGS) entry which is preliminary data.</text>
</comment>
<accession>A0A3E5AKH2</accession>
<name>A0A3E5AKH2_9FIRM</name>
<protein>
    <submittedName>
        <fullName evidence="1">Uncharacterized protein</fullName>
    </submittedName>
</protein>
<sequence length="51" mass="5658">MYAAVKAANPNWQPGQPFDSSILDSVTRELVESNLVQSGNQFVRKSIDYSV</sequence>
<evidence type="ECO:0000313" key="2">
    <source>
        <dbReference type="Proteomes" id="UP000260970"/>
    </source>
</evidence>
<dbReference type="Pfam" id="PF12995">
    <property type="entry name" value="DUF3879"/>
    <property type="match status" value="1"/>
</dbReference>
<dbReference type="Proteomes" id="UP000260970">
    <property type="component" value="Unassembled WGS sequence"/>
</dbReference>
<dbReference type="InterPro" id="IPR024540">
    <property type="entry name" value="DUF3879"/>
</dbReference>
<reference evidence="1 2" key="1">
    <citation type="submission" date="2018-08" db="EMBL/GenBank/DDBJ databases">
        <title>A genome reference for cultivated species of the human gut microbiota.</title>
        <authorList>
            <person name="Zou Y."/>
            <person name="Xue W."/>
            <person name="Luo G."/>
        </authorList>
    </citation>
    <scope>NUCLEOTIDE SEQUENCE [LARGE SCALE GENOMIC DNA]</scope>
    <source>
        <strain evidence="1 2">OM05-6AA</strain>
    </source>
</reference>
<proteinExistence type="predicted"/>
<evidence type="ECO:0000313" key="1">
    <source>
        <dbReference type="EMBL" id="RGN21249.1"/>
    </source>
</evidence>